<dbReference type="InterPro" id="IPR007278">
    <property type="entry name" value="DUF397"/>
</dbReference>
<evidence type="ECO:0000313" key="3">
    <source>
        <dbReference type="Proteomes" id="UP001501020"/>
    </source>
</evidence>
<evidence type="ECO:0000313" key="2">
    <source>
        <dbReference type="EMBL" id="GAA2137535.1"/>
    </source>
</evidence>
<organism evidence="2 3">
    <name type="scientific">Actinomadura napierensis</name>
    <dbReference type="NCBI Taxonomy" id="267854"/>
    <lineage>
        <taxon>Bacteria</taxon>
        <taxon>Bacillati</taxon>
        <taxon>Actinomycetota</taxon>
        <taxon>Actinomycetes</taxon>
        <taxon>Streptosporangiales</taxon>
        <taxon>Thermomonosporaceae</taxon>
        <taxon>Actinomadura</taxon>
    </lineage>
</organism>
<dbReference type="EMBL" id="BAAAMR010000025">
    <property type="protein sequence ID" value="GAA2137535.1"/>
    <property type="molecule type" value="Genomic_DNA"/>
</dbReference>
<sequence>MSAGAIFDRVRITMKRQDGSMIERYVHWHKSSYSEANGACLEISRSVSGTIGVRDSKQHSAGPILDFTAREWTAFLKTIRSTTV</sequence>
<gene>
    <name evidence="2" type="ORF">GCM10009727_32850</name>
</gene>
<reference evidence="2 3" key="1">
    <citation type="journal article" date="2019" name="Int. J. Syst. Evol. Microbiol.">
        <title>The Global Catalogue of Microorganisms (GCM) 10K type strain sequencing project: providing services to taxonomists for standard genome sequencing and annotation.</title>
        <authorList>
            <consortium name="The Broad Institute Genomics Platform"/>
            <consortium name="The Broad Institute Genome Sequencing Center for Infectious Disease"/>
            <person name="Wu L."/>
            <person name="Ma J."/>
        </authorList>
    </citation>
    <scope>NUCLEOTIDE SEQUENCE [LARGE SCALE GENOMIC DNA]</scope>
    <source>
        <strain evidence="2 3">JCM 13850</strain>
    </source>
</reference>
<dbReference type="RefSeq" id="WP_344267363.1">
    <property type="nucleotide sequence ID" value="NZ_BAAAMR010000025.1"/>
</dbReference>
<accession>A0ABN2Z6G8</accession>
<dbReference type="Proteomes" id="UP001501020">
    <property type="component" value="Unassembled WGS sequence"/>
</dbReference>
<dbReference type="Pfam" id="PF04149">
    <property type="entry name" value="DUF397"/>
    <property type="match status" value="1"/>
</dbReference>
<name>A0ABN2Z6G8_9ACTN</name>
<protein>
    <recommendedName>
        <fullName evidence="1">DUF397 domain-containing protein</fullName>
    </recommendedName>
</protein>
<evidence type="ECO:0000259" key="1">
    <source>
        <dbReference type="Pfam" id="PF04149"/>
    </source>
</evidence>
<feature type="domain" description="DUF397" evidence="1">
    <location>
        <begin position="27"/>
        <end position="80"/>
    </location>
</feature>
<proteinExistence type="predicted"/>
<keyword evidence="3" id="KW-1185">Reference proteome</keyword>
<comment type="caution">
    <text evidence="2">The sequence shown here is derived from an EMBL/GenBank/DDBJ whole genome shotgun (WGS) entry which is preliminary data.</text>
</comment>